<reference evidence="1 2" key="1">
    <citation type="submission" date="2008-07" db="EMBL/GenBank/DDBJ databases">
        <authorList>
            <person name="Tandeau de Marsac N."/>
            <person name="Ferriera S."/>
            <person name="Johnson J."/>
            <person name="Kravitz S."/>
            <person name="Beeson K."/>
            <person name="Sutton G."/>
            <person name="Rogers Y.-H."/>
            <person name="Friedman R."/>
            <person name="Frazier M."/>
            <person name="Venter J.C."/>
        </authorList>
    </citation>
    <scope>NUCLEOTIDE SEQUENCE [LARGE SCALE GENOMIC DNA]</scope>
    <source>
        <strain evidence="1 2">PCC 7420</strain>
    </source>
</reference>
<protein>
    <submittedName>
        <fullName evidence="1">Uncharacterized protein</fullName>
    </submittedName>
</protein>
<dbReference type="AlphaFoldDB" id="B4W3Q4"/>
<dbReference type="EMBL" id="DS989875">
    <property type="protein sequence ID" value="EDX71216.1"/>
    <property type="molecule type" value="Genomic_DNA"/>
</dbReference>
<evidence type="ECO:0000313" key="2">
    <source>
        <dbReference type="Proteomes" id="UP000003835"/>
    </source>
</evidence>
<proteinExistence type="predicted"/>
<name>B4W3Q4_9CYAN</name>
<organism evidence="1 2">
    <name type="scientific">Coleofasciculus chthonoplastes PCC 7420</name>
    <dbReference type="NCBI Taxonomy" id="118168"/>
    <lineage>
        <taxon>Bacteria</taxon>
        <taxon>Bacillati</taxon>
        <taxon>Cyanobacteriota</taxon>
        <taxon>Cyanophyceae</taxon>
        <taxon>Coleofasciculales</taxon>
        <taxon>Coleofasciculaceae</taxon>
        <taxon>Coleofasciculus</taxon>
    </lineage>
</organism>
<evidence type="ECO:0000313" key="1">
    <source>
        <dbReference type="EMBL" id="EDX71216.1"/>
    </source>
</evidence>
<sequence length="72" mass="8236">MHPDVTKPAPPFSGEQSQHHWFFEDRYIYIATIDFNLCQGFAIAANVITATKINLYLQQSCRSSPNLRSHVL</sequence>
<gene>
    <name evidence="1" type="ORF">MC7420_2777</name>
</gene>
<accession>B4W3Q4</accession>
<dbReference type="Proteomes" id="UP000003835">
    <property type="component" value="Unassembled WGS sequence"/>
</dbReference>
<keyword evidence="2" id="KW-1185">Reference proteome</keyword>
<dbReference type="HOGENOM" id="CLU_2715409_0_0_3"/>